<name>A0A1Q2HSB4_9BACT</name>
<keyword evidence="3" id="KW-1185">Reference proteome</keyword>
<sequence length="256" mass="29869">MMPELLPDKCPLEGQKRLKLLCCEALRREAYLCAARSRNIVDIQFLRRSLHDTPEKLNETLAEALAGTKDSEGNQYDAILLGYGLCSNSVLGIRSELPLVITRAHDCAAILLGSRHRYQELFDSEKGIFWYSPGWIETCLMPGQEKHEKMRQEYVEKFGEDNAEYLMEMEQSWIKEYSKAFFVKWPEFDTKEYEIYTQKCAEYLEWEYRKIEGSSKLFQKMLDAHWDEDEFLIVPPGEVIQESVCDDKIMGSTDEN</sequence>
<dbReference type="OrthoDB" id="9787351at2"/>
<proteinExistence type="predicted"/>
<evidence type="ECO:0000259" key="1">
    <source>
        <dbReference type="Pfam" id="PF07796"/>
    </source>
</evidence>
<protein>
    <recommendedName>
        <fullName evidence="1">DUF1638 domain-containing protein</fullName>
    </recommendedName>
</protein>
<evidence type="ECO:0000313" key="2">
    <source>
        <dbReference type="EMBL" id="AQQ10347.1"/>
    </source>
</evidence>
<dbReference type="Proteomes" id="UP000188273">
    <property type="component" value="Chromosome"/>
</dbReference>
<feature type="domain" description="DUF1638" evidence="1">
    <location>
        <begin position="45"/>
        <end position="222"/>
    </location>
</feature>
<dbReference type="Pfam" id="PF07796">
    <property type="entry name" value="DUF1638"/>
    <property type="match status" value="1"/>
</dbReference>
<dbReference type="EMBL" id="CP019633">
    <property type="protein sequence ID" value="AQQ10347.1"/>
    <property type="molecule type" value="Genomic_DNA"/>
</dbReference>
<organism evidence="2 3">
    <name type="scientific">Sedimentisphaera cyanobacteriorum</name>
    <dbReference type="NCBI Taxonomy" id="1940790"/>
    <lineage>
        <taxon>Bacteria</taxon>
        <taxon>Pseudomonadati</taxon>
        <taxon>Planctomycetota</taxon>
        <taxon>Phycisphaerae</taxon>
        <taxon>Sedimentisphaerales</taxon>
        <taxon>Sedimentisphaeraceae</taxon>
        <taxon>Sedimentisphaera</taxon>
    </lineage>
</organism>
<evidence type="ECO:0000313" key="3">
    <source>
        <dbReference type="Proteomes" id="UP000188273"/>
    </source>
</evidence>
<dbReference type="STRING" id="1940790.L21SP3_02179"/>
<gene>
    <name evidence="2" type="ORF">L21SP3_02179</name>
</gene>
<dbReference type="KEGG" id="pbu:L21SP3_02179"/>
<dbReference type="RefSeq" id="WP_077541471.1">
    <property type="nucleotide sequence ID" value="NZ_CP019633.1"/>
</dbReference>
<dbReference type="InterPro" id="IPR012437">
    <property type="entry name" value="DUF1638"/>
</dbReference>
<dbReference type="AlphaFoldDB" id="A0A1Q2HSB4"/>
<reference evidence="3" key="1">
    <citation type="submission" date="2017-02" db="EMBL/GenBank/DDBJ databases">
        <title>Comparative genomics and description of representatives of a novel lineage of planctomycetes thriving in anoxic sediments.</title>
        <authorList>
            <person name="Spring S."/>
            <person name="Bunk B."/>
            <person name="Sproer C."/>
            <person name="Klenk H.-P."/>
        </authorList>
    </citation>
    <scope>NUCLEOTIDE SEQUENCE [LARGE SCALE GENOMIC DNA]</scope>
    <source>
        <strain evidence="3">L21-RPul-D3</strain>
    </source>
</reference>
<accession>A0A1Q2HSB4</accession>